<dbReference type="Pfam" id="PF00201">
    <property type="entry name" value="UDPGT"/>
    <property type="match status" value="1"/>
</dbReference>
<sequence length="464" mass="50635">MSRLGANGYGEKPVVLVCAFPASGHTNGLVQVSEYLVKNGFPVYFVIGTDWKASAEKLGIICIENPWRPASETMSERENIPIGHDRITFDLKHVFADSTPVVFPIFAAALTRVCDEHPTRKVVIIQETMCQAVLPYTVGIPLPPGYAELPPVINWSTTNNVSADYSVPPFGPGLPYDPTAKNKARWKRIHDAMIASAPVLADHYNAIFAPLGATRRLTEWMWDTLMDFGAVTVFPTSPQAEYPRSGSAAKRYKCIGGLPIKPLAADFVFPDWWPQITANAALPEGERKKVALVSQGTIMRNYEDLVVPTIRALADRDDVILVVTLGAKGAELDPELLGIPLPANTIVVDYLSYDVVLPYADVFVLNAGFNGFVHGFMNGVPMLLAGIEADKAEVCMRAEYAGVAVNLRTTTASEEQIVAGFNELLTNKKYKERAVALQKQSNELDALGTVARIVLQLADGTYRA</sequence>
<evidence type="ECO:0000313" key="3">
    <source>
        <dbReference type="EMBL" id="KAK3343559.1"/>
    </source>
</evidence>
<name>A0AAJ0M929_9PEZI</name>
<dbReference type="Proteomes" id="UP001275084">
    <property type="component" value="Unassembled WGS sequence"/>
</dbReference>
<keyword evidence="4" id="KW-1185">Reference proteome</keyword>
<accession>A0AAJ0M929</accession>
<reference evidence="3" key="1">
    <citation type="journal article" date="2023" name="Mol. Phylogenet. Evol.">
        <title>Genome-scale phylogeny and comparative genomics of the fungal order Sordariales.</title>
        <authorList>
            <person name="Hensen N."/>
            <person name="Bonometti L."/>
            <person name="Westerberg I."/>
            <person name="Brannstrom I.O."/>
            <person name="Guillou S."/>
            <person name="Cros-Aarteil S."/>
            <person name="Calhoun S."/>
            <person name="Haridas S."/>
            <person name="Kuo A."/>
            <person name="Mondo S."/>
            <person name="Pangilinan J."/>
            <person name="Riley R."/>
            <person name="LaButti K."/>
            <person name="Andreopoulos B."/>
            <person name="Lipzen A."/>
            <person name="Chen C."/>
            <person name="Yan M."/>
            <person name="Daum C."/>
            <person name="Ng V."/>
            <person name="Clum A."/>
            <person name="Steindorff A."/>
            <person name="Ohm R.A."/>
            <person name="Martin F."/>
            <person name="Silar P."/>
            <person name="Natvig D.O."/>
            <person name="Lalanne C."/>
            <person name="Gautier V."/>
            <person name="Ament-Velasquez S.L."/>
            <person name="Kruys A."/>
            <person name="Hutchinson M.I."/>
            <person name="Powell A.J."/>
            <person name="Barry K."/>
            <person name="Miller A.N."/>
            <person name="Grigoriev I.V."/>
            <person name="Debuchy R."/>
            <person name="Gladieux P."/>
            <person name="Hiltunen Thoren M."/>
            <person name="Johannesson H."/>
        </authorList>
    </citation>
    <scope>NUCLEOTIDE SEQUENCE</scope>
    <source>
        <strain evidence="3">CBS 955.72</strain>
    </source>
</reference>
<organism evidence="3 4">
    <name type="scientific">Lasiosphaeria hispida</name>
    <dbReference type="NCBI Taxonomy" id="260671"/>
    <lineage>
        <taxon>Eukaryota</taxon>
        <taxon>Fungi</taxon>
        <taxon>Dikarya</taxon>
        <taxon>Ascomycota</taxon>
        <taxon>Pezizomycotina</taxon>
        <taxon>Sordariomycetes</taxon>
        <taxon>Sordariomycetidae</taxon>
        <taxon>Sordariales</taxon>
        <taxon>Lasiosphaeriaceae</taxon>
        <taxon>Lasiosphaeria</taxon>
    </lineage>
</organism>
<dbReference type="Gene3D" id="3.40.50.2000">
    <property type="entry name" value="Glycogen Phosphorylase B"/>
    <property type="match status" value="2"/>
</dbReference>
<protein>
    <submittedName>
        <fullName evidence="3">Glycosyltransferase family 1 protein</fullName>
    </submittedName>
</protein>
<dbReference type="SUPFAM" id="SSF53756">
    <property type="entry name" value="UDP-Glycosyltransferase/glycogen phosphorylase"/>
    <property type="match status" value="1"/>
</dbReference>
<gene>
    <name evidence="3" type="ORF">B0T25DRAFT_554626</name>
</gene>
<dbReference type="AlphaFoldDB" id="A0AAJ0M929"/>
<evidence type="ECO:0000256" key="2">
    <source>
        <dbReference type="ARBA" id="ARBA00022679"/>
    </source>
</evidence>
<keyword evidence="2" id="KW-0808">Transferase</keyword>
<evidence type="ECO:0000256" key="1">
    <source>
        <dbReference type="ARBA" id="ARBA00022676"/>
    </source>
</evidence>
<keyword evidence="1" id="KW-0328">Glycosyltransferase</keyword>
<dbReference type="PANTHER" id="PTHR48043:SF145">
    <property type="entry name" value="FI06409P-RELATED"/>
    <property type="match status" value="1"/>
</dbReference>
<comment type="caution">
    <text evidence="3">The sequence shown here is derived from an EMBL/GenBank/DDBJ whole genome shotgun (WGS) entry which is preliminary data.</text>
</comment>
<dbReference type="GO" id="GO:0008194">
    <property type="term" value="F:UDP-glycosyltransferase activity"/>
    <property type="evidence" value="ECO:0007669"/>
    <property type="project" value="InterPro"/>
</dbReference>
<dbReference type="InterPro" id="IPR050271">
    <property type="entry name" value="UDP-glycosyltransferase"/>
</dbReference>
<dbReference type="PANTHER" id="PTHR48043">
    <property type="entry name" value="EG:EG0003.4 PROTEIN-RELATED"/>
    <property type="match status" value="1"/>
</dbReference>
<dbReference type="InterPro" id="IPR002213">
    <property type="entry name" value="UDP_glucos_trans"/>
</dbReference>
<reference evidence="3" key="2">
    <citation type="submission" date="2023-06" db="EMBL/GenBank/DDBJ databases">
        <authorList>
            <consortium name="Lawrence Berkeley National Laboratory"/>
            <person name="Haridas S."/>
            <person name="Hensen N."/>
            <person name="Bonometti L."/>
            <person name="Westerberg I."/>
            <person name="Brannstrom I.O."/>
            <person name="Guillou S."/>
            <person name="Cros-Aarteil S."/>
            <person name="Calhoun S."/>
            <person name="Kuo A."/>
            <person name="Mondo S."/>
            <person name="Pangilinan J."/>
            <person name="Riley R."/>
            <person name="Labutti K."/>
            <person name="Andreopoulos B."/>
            <person name="Lipzen A."/>
            <person name="Chen C."/>
            <person name="Yanf M."/>
            <person name="Daum C."/>
            <person name="Ng V."/>
            <person name="Clum A."/>
            <person name="Steindorff A."/>
            <person name="Ohm R."/>
            <person name="Martin F."/>
            <person name="Silar P."/>
            <person name="Natvig D."/>
            <person name="Lalanne C."/>
            <person name="Gautier V."/>
            <person name="Ament-Velasquez S.L."/>
            <person name="Kruys A."/>
            <person name="Hutchinson M.I."/>
            <person name="Powell A.J."/>
            <person name="Barry K."/>
            <person name="Miller A.N."/>
            <person name="Grigoriev I.V."/>
            <person name="Debuchy R."/>
            <person name="Gladieux P."/>
            <person name="Thoren M.H."/>
            <person name="Johannesson H."/>
        </authorList>
    </citation>
    <scope>NUCLEOTIDE SEQUENCE</scope>
    <source>
        <strain evidence="3">CBS 955.72</strain>
    </source>
</reference>
<dbReference type="EMBL" id="JAUIQD010000007">
    <property type="protein sequence ID" value="KAK3343559.1"/>
    <property type="molecule type" value="Genomic_DNA"/>
</dbReference>
<evidence type="ECO:0000313" key="4">
    <source>
        <dbReference type="Proteomes" id="UP001275084"/>
    </source>
</evidence>
<proteinExistence type="predicted"/>